<organism evidence="2 3">
    <name type="scientific">Phytophthora oleae</name>
    <dbReference type="NCBI Taxonomy" id="2107226"/>
    <lineage>
        <taxon>Eukaryota</taxon>
        <taxon>Sar</taxon>
        <taxon>Stramenopiles</taxon>
        <taxon>Oomycota</taxon>
        <taxon>Peronosporomycetes</taxon>
        <taxon>Peronosporales</taxon>
        <taxon>Peronosporaceae</taxon>
        <taxon>Phytophthora</taxon>
    </lineage>
</organism>
<sequence>MGNAAAVQSVAESSRRRLLLQQYNRQPRNVLVSNSLLQAFEQRRFQSLQSQSAHSFRQHKRKVRPSKEPLKSLPLHDIHYVLTVDFGVQVTLEELPTVLRHLGCESSSSDTAVEYYSLQGLVGYVAPRRILRQVRRPLECPYSSELSHNGVTIWQAAKMGDLEVLEAVCQVYHEAYRTLDDFENSPLYYASLCGREAAVDFVLRAYEVGSRGIPPDELLRCVTNALNQFTRALLQQKMTLEEVLKAKGQGTDDTEDGEEDDGEGGVWFGLLAGDDDD</sequence>
<feature type="region of interest" description="Disordered" evidence="1">
    <location>
        <begin position="245"/>
        <end position="277"/>
    </location>
</feature>
<proteinExistence type="predicted"/>
<reference evidence="2 3" key="1">
    <citation type="submission" date="2024-09" db="EMBL/GenBank/DDBJ databases">
        <title>Genome sequencing and assembly of Phytophthora oleae, isolate VK10A, causative agent of rot of olive drupes.</title>
        <authorList>
            <person name="Conti Taguali S."/>
            <person name="Riolo M."/>
            <person name="La Spada F."/>
            <person name="Cacciola S.O."/>
            <person name="Dionisio G."/>
        </authorList>
    </citation>
    <scope>NUCLEOTIDE SEQUENCE [LARGE SCALE GENOMIC DNA]</scope>
    <source>
        <strain evidence="2 3">VK10A</strain>
    </source>
</reference>
<feature type="compositionally biased region" description="Acidic residues" evidence="1">
    <location>
        <begin position="252"/>
        <end position="263"/>
    </location>
</feature>
<dbReference type="EMBL" id="JBIMZQ010000070">
    <property type="protein sequence ID" value="KAL3657015.1"/>
    <property type="molecule type" value="Genomic_DNA"/>
</dbReference>
<dbReference type="Proteomes" id="UP001632037">
    <property type="component" value="Unassembled WGS sequence"/>
</dbReference>
<dbReference type="AlphaFoldDB" id="A0ABD3ERC4"/>
<evidence type="ECO:0000256" key="1">
    <source>
        <dbReference type="SAM" id="MobiDB-lite"/>
    </source>
</evidence>
<gene>
    <name evidence="2" type="ORF">V7S43_018063</name>
</gene>
<comment type="caution">
    <text evidence="2">The sequence shown here is derived from an EMBL/GenBank/DDBJ whole genome shotgun (WGS) entry which is preliminary data.</text>
</comment>
<evidence type="ECO:0000313" key="2">
    <source>
        <dbReference type="EMBL" id="KAL3657015.1"/>
    </source>
</evidence>
<accession>A0ABD3ERC4</accession>
<keyword evidence="3" id="KW-1185">Reference proteome</keyword>
<evidence type="ECO:0000313" key="3">
    <source>
        <dbReference type="Proteomes" id="UP001632037"/>
    </source>
</evidence>
<name>A0ABD3ERC4_9STRA</name>
<protein>
    <submittedName>
        <fullName evidence="2">Uncharacterized protein</fullName>
    </submittedName>
</protein>